<dbReference type="Gene3D" id="3.90.550.10">
    <property type="entry name" value="Spore Coat Polysaccharide Biosynthesis Protein SpsA, Chain A"/>
    <property type="match status" value="1"/>
</dbReference>
<accession>A0A830FVI3</accession>
<protein>
    <submittedName>
        <fullName evidence="3">Glycosyltransferase involved in cell wall biosynthesis</fullName>
    </submittedName>
</protein>
<dbReference type="AlphaFoldDB" id="A0A830FVI3"/>
<dbReference type="PANTHER" id="PTHR22916">
    <property type="entry name" value="GLYCOSYLTRANSFERASE"/>
    <property type="match status" value="1"/>
</dbReference>
<dbReference type="Pfam" id="PF00535">
    <property type="entry name" value="Glycos_transf_2"/>
    <property type="match status" value="1"/>
</dbReference>
<reference evidence="3" key="3">
    <citation type="submission" date="2021-03" db="EMBL/GenBank/DDBJ databases">
        <title>Genomic Encyclopedia of Type Strains, Phase IV (KMG-IV): sequencing the most valuable type-strain genomes for metagenomic binning, comparative biology and taxonomic classification.</title>
        <authorList>
            <person name="Goeker M."/>
        </authorList>
    </citation>
    <scope>NUCLEOTIDE SEQUENCE</scope>
    <source>
        <strain evidence="3">DSM 22443</strain>
    </source>
</reference>
<dbReference type="PANTHER" id="PTHR22916:SF3">
    <property type="entry name" value="UDP-GLCNAC:BETAGAL BETA-1,3-N-ACETYLGLUCOSAMINYLTRANSFERASE-LIKE PROTEIN 1"/>
    <property type="match status" value="1"/>
</dbReference>
<proteinExistence type="predicted"/>
<reference evidence="2" key="2">
    <citation type="submission" date="2020-09" db="EMBL/GenBank/DDBJ databases">
        <authorList>
            <person name="Sun Q."/>
            <person name="Ohkuma M."/>
        </authorList>
    </citation>
    <scope>NUCLEOTIDE SEQUENCE</scope>
    <source>
        <strain evidence="2">JCM 16108</strain>
    </source>
</reference>
<evidence type="ECO:0000259" key="1">
    <source>
        <dbReference type="Pfam" id="PF00535"/>
    </source>
</evidence>
<dbReference type="Proteomes" id="UP000614609">
    <property type="component" value="Unassembled WGS sequence"/>
</dbReference>
<comment type="caution">
    <text evidence="2">The sequence shown here is derived from an EMBL/GenBank/DDBJ whole genome shotgun (WGS) entry which is preliminary data.</text>
</comment>
<dbReference type="RefSeq" id="WP_188871536.1">
    <property type="nucleotide sequence ID" value="NZ_BMOO01000003.1"/>
</dbReference>
<evidence type="ECO:0000313" key="4">
    <source>
        <dbReference type="Proteomes" id="UP000614609"/>
    </source>
</evidence>
<dbReference type="Proteomes" id="UP000765891">
    <property type="component" value="Unassembled WGS sequence"/>
</dbReference>
<organism evidence="2 4">
    <name type="scientific">Halarchaeum rubridurum</name>
    <dbReference type="NCBI Taxonomy" id="489911"/>
    <lineage>
        <taxon>Archaea</taxon>
        <taxon>Methanobacteriati</taxon>
        <taxon>Methanobacteriota</taxon>
        <taxon>Stenosarchaea group</taxon>
        <taxon>Halobacteria</taxon>
        <taxon>Halobacteriales</taxon>
        <taxon>Halobacteriaceae</taxon>
    </lineage>
</organism>
<sequence>MKRVEIPASLRGDGTLVSVIVPTYGDSEYLPKALESVAGQTHDNVEIVVVDSSGVDWLQSLANETDGVRYEYQEPRGLSAARNRAVEIASGDIVAFLDADDWWEPEKLEHQLPEIENGADVVYCDAYIVDGDSTRRMSTLPVEDAENHYLDFLYEGGVPVPTVIARRACVERERFDERLDAVEDFHLLVRLFREYTPARVPEPLAYYNRRSDSMSSDLDAMYENSLQALELLFERYPDLRDHRDRLLADAEYAHAKRLIREGQPAEARKSVVSAIRRGTRDRRAFALLLVSLLPGYNRRAFELLERGQERLR</sequence>
<gene>
    <name evidence="2" type="ORF">GCM10009017_15190</name>
    <name evidence="3" type="ORF">J2752_000220</name>
</gene>
<evidence type="ECO:0000313" key="3">
    <source>
        <dbReference type="EMBL" id="MBP1953339.1"/>
    </source>
</evidence>
<dbReference type="OrthoDB" id="46222at2157"/>
<dbReference type="EMBL" id="BMOO01000003">
    <property type="protein sequence ID" value="GGM66094.1"/>
    <property type="molecule type" value="Genomic_DNA"/>
</dbReference>
<dbReference type="InterPro" id="IPR029044">
    <property type="entry name" value="Nucleotide-diphossugar_trans"/>
</dbReference>
<dbReference type="SUPFAM" id="SSF53448">
    <property type="entry name" value="Nucleotide-diphospho-sugar transferases"/>
    <property type="match status" value="1"/>
</dbReference>
<feature type="domain" description="Glycosyltransferase 2-like" evidence="1">
    <location>
        <begin position="18"/>
        <end position="140"/>
    </location>
</feature>
<name>A0A830FVI3_9EURY</name>
<dbReference type="GO" id="GO:0016758">
    <property type="term" value="F:hexosyltransferase activity"/>
    <property type="evidence" value="ECO:0007669"/>
    <property type="project" value="UniProtKB-ARBA"/>
</dbReference>
<dbReference type="EMBL" id="JAGGKO010000001">
    <property type="protein sequence ID" value="MBP1953339.1"/>
    <property type="molecule type" value="Genomic_DNA"/>
</dbReference>
<evidence type="ECO:0000313" key="2">
    <source>
        <dbReference type="EMBL" id="GGM66094.1"/>
    </source>
</evidence>
<keyword evidence="4" id="KW-1185">Reference proteome</keyword>
<reference evidence="2" key="1">
    <citation type="journal article" date="2014" name="Int. J. Syst. Evol. Microbiol.">
        <title>Complete genome sequence of Corynebacterium casei LMG S-19264T (=DSM 44701T), isolated from a smear-ripened cheese.</title>
        <authorList>
            <consortium name="US DOE Joint Genome Institute (JGI-PGF)"/>
            <person name="Walter F."/>
            <person name="Albersmeier A."/>
            <person name="Kalinowski J."/>
            <person name="Ruckert C."/>
        </authorList>
    </citation>
    <scope>NUCLEOTIDE SEQUENCE</scope>
    <source>
        <strain evidence="2">JCM 16108</strain>
    </source>
</reference>
<dbReference type="InterPro" id="IPR001173">
    <property type="entry name" value="Glyco_trans_2-like"/>
</dbReference>